<comment type="caution">
    <text evidence="5">The sequence shown here is derived from an EMBL/GenBank/DDBJ whole genome shotgun (WGS) entry which is preliminary data.</text>
</comment>
<dbReference type="OrthoDB" id="337567at2"/>
<evidence type="ECO:0000256" key="2">
    <source>
        <dbReference type="ARBA" id="ARBA00023125"/>
    </source>
</evidence>
<feature type="domain" description="HTH cro/C1-type" evidence="4">
    <location>
        <begin position="8"/>
        <end position="62"/>
    </location>
</feature>
<dbReference type="EMBL" id="MQWB01000010">
    <property type="protein sequence ID" value="OZC01484.1"/>
    <property type="molecule type" value="Genomic_DNA"/>
</dbReference>
<keyword evidence="1" id="KW-0805">Transcription regulation</keyword>
<evidence type="ECO:0000313" key="6">
    <source>
        <dbReference type="Proteomes" id="UP000216446"/>
    </source>
</evidence>
<gene>
    <name evidence="5" type="ORF">BSZ36_17575</name>
</gene>
<proteinExistence type="predicted"/>
<dbReference type="InterPro" id="IPR010982">
    <property type="entry name" value="Lambda_DNA-bd_dom_sf"/>
</dbReference>
<dbReference type="InParanoid" id="A0A259TV78"/>
<dbReference type="InterPro" id="IPR001387">
    <property type="entry name" value="Cro/C1-type_HTH"/>
</dbReference>
<dbReference type="GO" id="GO:0003677">
    <property type="term" value="F:DNA binding"/>
    <property type="evidence" value="ECO:0007669"/>
    <property type="project" value="UniProtKB-KW"/>
</dbReference>
<dbReference type="SUPFAM" id="SSF47413">
    <property type="entry name" value="lambda repressor-like DNA-binding domains"/>
    <property type="match status" value="1"/>
</dbReference>
<dbReference type="GO" id="GO:0005829">
    <property type="term" value="C:cytosol"/>
    <property type="evidence" value="ECO:0007669"/>
    <property type="project" value="TreeGrafter"/>
</dbReference>
<dbReference type="GO" id="GO:0003700">
    <property type="term" value="F:DNA-binding transcription factor activity"/>
    <property type="evidence" value="ECO:0007669"/>
    <property type="project" value="TreeGrafter"/>
</dbReference>
<dbReference type="InterPro" id="IPR050807">
    <property type="entry name" value="TransReg_Diox_bact_type"/>
</dbReference>
<sequence length="88" mass="9501">MDVIGPVVRARRKELGISQATLAERAAIDRTYVSSIERGQRNPTLPVLILLTVGLQLPQGALLAAVIDAIANQDDWLARAIERGSVVE</sequence>
<keyword evidence="2" id="KW-0238">DNA-binding</keyword>
<keyword evidence="3" id="KW-0804">Transcription</keyword>
<evidence type="ECO:0000313" key="5">
    <source>
        <dbReference type="EMBL" id="OZC01484.1"/>
    </source>
</evidence>
<dbReference type="Proteomes" id="UP000216446">
    <property type="component" value="Unassembled WGS sequence"/>
</dbReference>
<keyword evidence="6" id="KW-1185">Reference proteome</keyword>
<evidence type="ECO:0000256" key="1">
    <source>
        <dbReference type="ARBA" id="ARBA00023015"/>
    </source>
</evidence>
<name>A0A259TV78_9BACT</name>
<reference evidence="5 6" key="1">
    <citation type="submission" date="2016-11" db="EMBL/GenBank/DDBJ databases">
        <title>Study of marine rhodopsin-containing bacteria.</title>
        <authorList>
            <person name="Yoshizawa S."/>
            <person name="Kumagai Y."/>
            <person name="Kogure K."/>
        </authorList>
    </citation>
    <scope>NUCLEOTIDE SEQUENCE [LARGE SCALE GENOMIC DNA]</scope>
    <source>
        <strain evidence="5 6">SG-29</strain>
    </source>
</reference>
<dbReference type="PANTHER" id="PTHR46797:SF23">
    <property type="entry name" value="HTH-TYPE TRANSCRIPTIONAL REGULATOR SUTR"/>
    <property type="match status" value="1"/>
</dbReference>
<dbReference type="AlphaFoldDB" id="A0A259TV78"/>
<dbReference type="CDD" id="cd00093">
    <property type="entry name" value="HTH_XRE"/>
    <property type="match status" value="1"/>
</dbReference>
<evidence type="ECO:0000259" key="4">
    <source>
        <dbReference type="PROSITE" id="PS50943"/>
    </source>
</evidence>
<dbReference type="Pfam" id="PF01381">
    <property type="entry name" value="HTH_3"/>
    <property type="match status" value="1"/>
</dbReference>
<dbReference type="PROSITE" id="PS50943">
    <property type="entry name" value="HTH_CROC1"/>
    <property type="match status" value="1"/>
</dbReference>
<dbReference type="PANTHER" id="PTHR46797">
    <property type="entry name" value="HTH-TYPE TRANSCRIPTIONAL REGULATOR"/>
    <property type="match status" value="1"/>
</dbReference>
<dbReference type="SMART" id="SM00530">
    <property type="entry name" value="HTH_XRE"/>
    <property type="match status" value="1"/>
</dbReference>
<evidence type="ECO:0000256" key="3">
    <source>
        <dbReference type="ARBA" id="ARBA00023163"/>
    </source>
</evidence>
<protein>
    <recommendedName>
        <fullName evidence="4">HTH cro/C1-type domain-containing protein</fullName>
    </recommendedName>
</protein>
<dbReference type="Gene3D" id="1.10.260.40">
    <property type="entry name" value="lambda repressor-like DNA-binding domains"/>
    <property type="match status" value="1"/>
</dbReference>
<accession>A0A259TV78</accession>
<organism evidence="5 6">
    <name type="scientific">Rubricoccus marinus</name>
    <dbReference type="NCBI Taxonomy" id="716817"/>
    <lineage>
        <taxon>Bacteria</taxon>
        <taxon>Pseudomonadati</taxon>
        <taxon>Rhodothermota</taxon>
        <taxon>Rhodothermia</taxon>
        <taxon>Rhodothermales</taxon>
        <taxon>Rubricoccaceae</taxon>
        <taxon>Rubricoccus</taxon>
    </lineage>
</organism>